<accession>A0ABS2R3B5</accession>
<dbReference type="PANTHER" id="PTHR11092:SF0">
    <property type="entry name" value="EPIMERASE FAMILY PROTEIN SDR39U1"/>
    <property type="match status" value="1"/>
</dbReference>
<dbReference type="InterPro" id="IPR013549">
    <property type="entry name" value="DUF1731"/>
</dbReference>
<dbReference type="PANTHER" id="PTHR11092">
    <property type="entry name" value="SUGAR NUCLEOTIDE EPIMERASE RELATED"/>
    <property type="match status" value="1"/>
</dbReference>
<evidence type="ECO:0000313" key="5">
    <source>
        <dbReference type="Proteomes" id="UP000823485"/>
    </source>
</evidence>
<reference evidence="4 5" key="1">
    <citation type="submission" date="2021-01" db="EMBL/GenBank/DDBJ databases">
        <title>Genomic Encyclopedia of Type Strains, Phase IV (KMG-IV): sequencing the most valuable type-strain genomes for metagenomic binning, comparative biology and taxonomic classification.</title>
        <authorList>
            <person name="Goeker M."/>
        </authorList>
    </citation>
    <scope>NUCLEOTIDE SEQUENCE [LARGE SCALE GENOMIC DNA]</scope>
    <source>
        <strain evidence="4 5">DSM 105453</strain>
    </source>
</reference>
<dbReference type="SUPFAM" id="SSF51735">
    <property type="entry name" value="NAD(P)-binding Rossmann-fold domains"/>
    <property type="match status" value="1"/>
</dbReference>
<dbReference type="CDD" id="cd05242">
    <property type="entry name" value="SDR_a8"/>
    <property type="match status" value="1"/>
</dbReference>
<keyword evidence="5" id="KW-1185">Reference proteome</keyword>
<dbReference type="Pfam" id="PF01370">
    <property type="entry name" value="Epimerase"/>
    <property type="match status" value="1"/>
</dbReference>
<proteinExistence type="inferred from homology"/>
<feature type="domain" description="DUF1731" evidence="3">
    <location>
        <begin position="252"/>
        <end position="298"/>
    </location>
</feature>
<evidence type="ECO:0000259" key="3">
    <source>
        <dbReference type="Pfam" id="PF08338"/>
    </source>
</evidence>
<dbReference type="Proteomes" id="UP000823485">
    <property type="component" value="Unassembled WGS sequence"/>
</dbReference>
<feature type="domain" description="NAD-dependent epimerase/dehydratase" evidence="2">
    <location>
        <begin position="4"/>
        <end position="218"/>
    </location>
</feature>
<dbReference type="Pfam" id="PF08338">
    <property type="entry name" value="DUF1731"/>
    <property type="match status" value="1"/>
</dbReference>
<sequence>MHVAIAGGSGFLGKVLQKQLLNNGFRVTILSRDPDKVEKSEGLAAVKWLVDGARPEEELINVDAFVNLAGETINGIRWTSKKKDRIVRSRRAATKELIRLAEKMAHKPKVLVNASAIGYYGMSATETFTEASRSEATDFLATVVKDWEEQALAAEGLGIRTVLVRLGLILGKEGALPLMALPYKLGVGGTVGSGEQWVSWIHVEDAARLIAFVIEHPAISGPINATAPKPVQMKEFGKTLGAVLGRPDWLPVPEWFIRVLLGEMSNMLVRGQRVTPEMAIKHQFDFLYPNIEIALKEILDNNR</sequence>
<name>A0ABS2R3B5_9BACI</name>
<dbReference type="InterPro" id="IPR010099">
    <property type="entry name" value="SDR39U1"/>
</dbReference>
<evidence type="ECO:0000313" key="4">
    <source>
        <dbReference type="EMBL" id="MBM7714142.1"/>
    </source>
</evidence>
<comment type="caution">
    <text evidence="4">The sequence shown here is derived from an EMBL/GenBank/DDBJ whole genome shotgun (WGS) entry which is preliminary data.</text>
</comment>
<dbReference type="NCBIfam" id="TIGR01777">
    <property type="entry name" value="yfcH"/>
    <property type="match status" value="1"/>
</dbReference>
<comment type="similarity">
    <text evidence="1">Belongs to the NAD(P)-dependent epimerase/dehydratase family. SDR39U1 subfamily.</text>
</comment>
<dbReference type="InterPro" id="IPR036291">
    <property type="entry name" value="NAD(P)-bd_dom_sf"/>
</dbReference>
<gene>
    <name evidence="4" type="ORF">JOC94_001114</name>
</gene>
<dbReference type="RefSeq" id="WP_077109908.1">
    <property type="nucleotide sequence ID" value="NZ_JAFBFH010000005.1"/>
</dbReference>
<protein>
    <submittedName>
        <fullName evidence="4">Uncharacterized protein (TIGR01777 family)</fullName>
    </submittedName>
</protein>
<dbReference type="EMBL" id="JAFBFH010000005">
    <property type="protein sequence ID" value="MBM7714142.1"/>
    <property type="molecule type" value="Genomic_DNA"/>
</dbReference>
<dbReference type="InterPro" id="IPR001509">
    <property type="entry name" value="Epimerase_deHydtase"/>
</dbReference>
<organism evidence="4 5">
    <name type="scientific">Siminovitchia thermophila</name>
    <dbReference type="NCBI Taxonomy" id="1245522"/>
    <lineage>
        <taxon>Bacteria</taxon>
        <taxon>Bacillati</taxon>
        <taxon>Bacillota</taxon>
        <taxon>Bacilli</taxon>
        <taxon>Bacillales</taxon>
        <taxon>Bacillaceae</taxon>
        <taxon>Siminovitchia</taxon>
    </lineage>
</organism>
<evidence type="ECO:0000256" key="1">
    <source>
        <dbReference type="ARBA" id="ARBA00009353"/>
    </source>
</evidence>
<evidence type="ECO:0000259" key="2">
    <source>
        <dbReference type="Pfam" id="PF01370"/>
    </source>
</evidence>
<dbReference type="Gene3D" id="3.40.50.720">
    <property type="entry name" value="NAD(P)-binding Rossmann-like Domain"/>
    <property type="match status" value="1"/>
</dbReference>